<evidence type="ECO:0000256" key="6">
    <source>
        <dbReference type="ARBA" id="ARBA00022759"/>
    </source>
</evidence>
<evidence type="ECO:0000313" key="14">
    <source>
        <dbReference type="EMBL" id="CAH0551335.1"/>
    </source>
</evidence>
<proteinExistence type="inferred from homology"/>
<keyword evidence="10" id="KW-0456">Lyase</keyword>
<keyword evidence="7 11" id="KW-0378">Hydrolase</keyword>
<feature type="region of interest" description="Disordered" evidence="12">
    <location>
        <begin position="1"/>
        <end position="40"/>
    </location>
</feature>
<comment type="subunit">
    <text evidence="3 11">Monomer.</text>
</comment>
<evidence type="ECO:0000256" key="9">
    <source>
        <dbReference type="ARBA" id="ARBA00023211"/>
    </source>
</evidence>
<keyword evidence="9 11" id="KW-0464">Manganese</keyword>
<feature type="region of interest" description="Disordered" evidence="12">
    <location>
        <begin position="631"/>
        <end position="659"/>
    </location>
</feature>
<dbReference type="OrthoDB" id="430326at2759"/>
<dbReference type="PROSITE" id="PS51959">
    <property type="entry name" value="ENDOU"/>
    <property type="match status" value="2"/>
</dbReference>
<name>A0A9P0AZA0_BRAAE</name>
<keyword evidence="8 11" id="KW-0694">RNA-binding</keyword>
<evidence type="ECO:0000256" key="11">
    <source>
        <dbReference type="RuleBase" id="RU367085"/>
    </source>
</evidence>
<evidence type="ECO:0000256" key="3">
    <source>
        <dbReference type="ARBA" id="ARBA00011245"/>
    </source>
</evidence>
<feature type="region of interest" description="Disordered" evidence="12">
    <location>
        <begin position="101"/>
        <end position="132"/>
    </location>
</feature>
<evidence type="ECO:0000256" key="7">
    <source>
        <dbReference type="ARBA" id="ARBA00022801"/>
    </source>
</evidence>
<comment type="similarity">
    <text evidence="2 11">Belongs to the ENDOU family.</text>
</comment>
<feature type="compositionally biased region" description="Acidic residues" evidence="12">
    <location>
        <begin position="631"/>
        <end position="656"/>
    </location>
</feature>
<keyword evidence="4 11" id="KW-0540">Nuclease</keyword>
<dbReference type="GO" id="GO:0016787">
    <property type="term" value="F:hydrolase activity"/>
    <property type="evidence" value="ECO:0007669"/>
    <property type="project" value="UniProtKB-KW"/>
</dbReference>
<evidence type="ECO:0000256" key="12">
    <source>
        <dbReference type="SAM" id="MobiDB-lite"/>
    </source>
</evidence>
<dbReference type="AlphaFoldDB" id="A0A9P0AZA0"/>
<feature type="domain" description="EndoU" evidence="13">
    <location>
        <begin position="869"/>
        <end position="1154"/>
    </location>
</feature>
<dbReference type="GO" id="GO:0004521">
    <property type="term" value="F:RNA endonuclease activity"/>
    <property type="evidence" value="ECO:0007669"/>
    <property type="project" value="UniProtKB-UniRule"/>
</dbReference>
<dbReference type="GO" id="GO:0016829">
    <property type="term" value="F:lyase activity"/>
    <property type="evidence" value="ECO:0007669"/>
    <property type="project" value="UniProtKB-KW"/>
</dbReference>
<accession>A0A9P0AZA0</accession>
<keyword evidence="6 11" id="KW-0255">Endonuclease</keyword>
<reference evidence="14" key="1">
    <citation type="submission" date="2021-12" db="EMBL/GenBank/DDBJ databases">
        <authorList>
            <person name="King R."/>
        </authorList>
    </citation>
    <scope>NUCLEOTIDE SEQUENCE</scope>
</reference>
<dbReference type="GO" id="GO:0046872">
    <property type="term" value="F:metal ion binding"/>
    <property type="evidence" value="ECO:0007669"/>
    <property type="project" value="UniProtKB-UniRule"/>
</dbReference>
<evidence type="ECO:0000256" key="1">
    <source>
        <dbReference type="ARBA" id="ARBA00001936"/>
    </source>
</evidence>
<dbReference type="SUPFAM" id="SSF142877">
    <property type="entry name" value="EndoU-like"/>
    <property type="match status" value="2"/>
</dbReference>
<evidence type="ECO:0000313" key="15">
    <source>
        <dbReference type="Proteomes" id="UP001154078"/>
    </source>
</evidence>
<evidence type="ECO:0000259" key="13">
    <source>
        <dbReference type="PROSITE" id="PS51959"/>
    </source>
</evidence>
<dbReference type="InterPro" id="IPR037227">
    <property type="entry name" value="EndoU-like"/>
</dbReference>
<dbReference type="CDD" id="cd21159">
    <property type="entry name" value="XendoU"/>
    <property type="match status" value="2"/>
</dbReference>
<evidence type="ECO:0000256" key="5">
    <source>
        <dbReference type="ARBA" id="ARBA00022723"/>
    </source>
</evidence>
<evidence type="ECO:0000256" key="4">
    <source>
        <dbReference type="ARBA" id="ARBA00022722"/>
    </source>
</evidence>
<dbReference type="InterPro" id="IPR018998">
    <property type="entry name" value="EndoU_C"/>
</dbReference>
<gene>
    <name evidence="14" type="ORF">MELIAE_LOCUS3971</name>
</gene>
<keyword evidence="5 11" id="KW-0479">Metal-binding</keyword>
<dbReference type="PANTHER" id="PTHR12439">
    <property type="entry name" value="PLACENTAL PROTEIN 11-RELATED"/>
    <property type="match status" value="1"/>
</dbReference>
<dbReference type="EMBL" id="OV121133">
    <property type="protein sequence ID" value="CAH0551335.1"/>
    <property type="molecule type" value="Genomic_DNA"/>
</dbReference>
<dbReference type="Pfam" id="PF09412">
    <property type="entry name" value="XendoU"/>
    <property type="match status" value="2"/>
</dbReference>
<feature type="domain" description="EndoU" evidence="13">
    <location>
        <begin position="282"/>
        <end position="549"/>
    </location>
</feature>
<dbReference type="Proteomes" id="UP001154078">
    <property type="component" value="Chromosome 2"/>
</dbReference>
<evidence type="ECO:0000256" key="8">
    <source>
        <dbReference type="ARBA" id="ARBA00022884"/>
    </source>
</evidence>
<feature type="compositionally biased region" description="Low complexity" evidence="12">
    <location>
        <begin position="117"/>
        <end position="132"/>
    </location>
</feature>
<feature type="compositionally biased region" description="Low complexity" evidence="12">
    <location>
        <begin position="704"/>
        <end position="719"/>
    </location>
</feature>
<evidence type="ECO:0000256" key="10">
    <source>
        <dbReference type="ARBA" id="ARBA00023239"/>
    </source>
</evidence>
<dbReference type="InterPro" id="IPR039787">
    <property type="entry name" value="ENDOU"/>
</dbReference>
<dbReference type="GO" id="GO:0003723">
    <property type="term" value="F:RNA binding"/>
    <property type="evidence" value="ECO:0007669"/>
    <property type="project" value="UniProtKB-UniRule"/>
</dbReference>
<keyword evidence="15" id="KW-1185">Reference proteome</keyword>
<feature type="region of interest" description="Disordered" evidence="12">
    <location>
        <begin position="687"/>
        <end position="719"/>
    </location>
</feature>
<evidence type="ECO:0000256" key="2">
    <source>
        <dbReference type="ARBA" id="ARBA00010168"/>
    </source>
</evidence>
<dbReference type="PANTHER" id="PTHR12439:SF42">
    <property type="entry name" value="ENDORIBONUCLEASE-RELATED"/>
    <property type="match status" value="1"/>
</dbReference>
<sequence>MENKAYTSEKGTELKKVESNGTQKDPQDTIEDGPSTSKPIVCTPEVCRQARQRFQPPDLADSPFLSKLSKILGIDSNQGQNAWGKISGNISLAQIGITSKSTTPWPELGQWKKKPVQNSQNNQNTQNTQNNNRNTQNIAAQNQNFKPVSFQDPFIRNEQNYDQTRNTNPKNTLNRQDTFVIREQNNGNMKKQDIIIDTHKNTQSMFQMSTTKSLARKDTFVVTPKPILRQETFVVNPNYTSAWHKCNPFVNTLSSSTQKPKVVVPTTNFGNNEYIEPSSMSEDDELREFSETLLKKDVNNAAKYVQINLQMKTTSRSTVDEAPLPLLTINSKAYNIPSIAKLMPLYNNYILETNVNEVYTAQEKNEENDLLDVILQTPVMQYTRNFLIKKGTLGKDPKEFKTLLKQIWFNMYSRGGGKIGSSGFEHIFLGELKNNSLSGLHNWLYFNEEESMNRANYLGYMKKLDLGDKGSIIKHHFTFHNVDKPVDSMFIGTSPEFEMALYSTCFVLRADRICPLKLNNNSGDFSAKLEEKVLRDKKLSPTAFDFFFLYTELLKKLPALLRSQLTREIGLLGKPRAKFGCKKVGLFYSLACTNCQGRSCSNVESPTVEDSFNSNEVTCDTSLLTQFTCTQDEDEEQEEEQEEEEQEEEEQEEDQEEFKCIDSNQRQNAWGKISGNISLAQIGITSKSTTPWPELGQWKKKPVQNSQNNQNTQNTQNNNRNTQNIAAQNQNFKPVSFQDPFIRNEQNYDQIRNTNPKNTLNRQDTFVIREQNNGNMKKQDIIIDTHKNTQSMFQMSTTKSLARKDTFVVTPKPILRQETFVVNPNYTSAWHKGNPFGNTLSSSTQKPKVVVPTTNIGNNDYIEPSGMSEDDELREFSETLLKKDVNNAAKYVQINLQMKTTSRSTVDEAPLPLLTINSKAYNIPSIAKLIPLYNNYILKANVNEVYTAQEKNEETDLLDVILQTPVMQYTRNFLIKKGILGKDPKEFKTLLKQIWFNMYSRGDGKIGSSGFEHIFLGELKKSKVSGLHNWLYFNEEESMNRANYLGYMKILDLGDKGSIIKHHFTFHNVDKPVDSMFIGTSPEFEMALYSTCFVLRANRICPLKLNNNSSEEEILAICIVAGGQGSLAIDPTGNLCNPSPWIRLADSATPACGPVEYYTLLNVLRQVYLMVKSLNSNLSPIVETNNKSCKLISWCGLAVSVKKNCFVSYKW</sequence>
<comment type="cofactor">
    <cofactor evidence="1 11">
        <name>Mn(2+)</name>
        <dbReference type="ChEBI" id="CHEBI:29035"/>
    </cofactor>
</comment>
<organism evidence="14 15">
    <name type="scientific">Brassicogethes aeneus</name>
    <name type="common">Rape pollen beetle</name>
    <name type="synonym">Meligethes aeneus</name>
    <dbReference type="NCBI Taxonomy" id="1431903"/>
    <lineage>
        <taxon>Eukaryota</taxon>
        <taxon>Metazoa</taxon>
        <taxon>Ecdysozoa</taxon>
        <taxon>Arthropoda</taxon>
        <taxon>Hexapoda</taxon>
        <taxon>Insecta</taxon>
        <taxon>Pterygota</taxon>
        <taxon>Neoptera</taxon>
        <taxon>Endopterygota</taxon>
        <taxon>Coleoptera</taxon>
        <taxon>Polyphaga</taxon>
        <taxon>Cucujiformia</taxon>
        <taxon>Nitidulidae</taxon>
        <taxon>Meligethinae</taxon>
        <taxon>Brassicogethes</taxon>
    </lineage>
</organism>
<protein>
    <recommendedName>
        <fullName evidence="13">EndoU domain-containing protein</fullName>
    </recommendedName>
</protein>